<protein>
    <submittedName>
        <fullName evidence="2">Uncharacterized protein</fullName>
    </submittedName>
</protein>
<name>A0A9J5YTS7_SOLCO</name>
<evidence type="ECO:0000256" key="1">
    <source>
        <dbReference type="SAM" id="MobiDB-lite"/>
    </source>
</evidence>
<dbReference type="AlphaFoldDB" id="A0A9J5YTS7"/>
<evidence type="ECO:0000313" key="2">
    <source>
        <dbReference type="EMBL" id="KAG5604171.1"/>
    </source>
</evidence>
<evidence type="ECO:0000313" key="3">
    <source>
        <dbReference type="Proteomes" id="UP000824120"/>
    </source>
</evidence>
<feature type="region of interest" description="Disordered" evidence="1">
    <location>
        <begin position="27"/>
        <end position="53"/>
    </location>
</feature>
<organism evidence="2 3">
    <name type="scientific">Solanum commersonii</name>
    <name type="common">Commerson's wild potato</name>
    <name type="synonym">Commerson's nightshade</name>
    <dbReference type="NCBI Taxonomy" id="4109"/>
    <lineage>
        <taxon>Eukaryota</taxon>
        <taxon>Viridiplantae</taxon>
        <taxon>Streptophyta</taxon>
        <taxon>Embryophyta</taxon>
        <taxon>Tracheophyta</taxon>
        <taxon>Spermatophyta</taxon>
        <taxon>Magnoliopsida</taxon>
        <taxon>eudicotyledons</taxon>
        <taxon>Gunneridae</taxon>
        <taxon>Pentapetalae</taxon>
        <taxon>asterids</taxon>
        <taxon>lamiids</taxon>
        <taxon>Solanales</taxon>
        <taxon>Solanaceae</taxon>
        <taxon>Solanoideae</taxon>
        <taxon>Solaneae</taxon>
        <taxon>Solanum</taxon>
    </lineage>
</organism>
<dbReference type="EMBL" id="JACXVP010000005">
    <property type="protein sequence ID" value="KAG5604171.1"/>
    <property type="molecule type" value="Genomic_DNA"/>
</dbReference>
<sequence length="69" mass="7662">MSLQGQALSFSVEVERQVCSDLSAKPDFLGPSRLRGDETRHGNLQQPPLVVDGPTTSLPLPYLPIWRKM</sequence>
<keyword evidence="3" id="KW-1185">Reference proteome</keyword>
<reference evidence="2 3" key="1">
    <citation type="submission" date="2020-09" db="EMBL/GenBank/DDBJ databases">
        <title>De no assembly of potato wild relative species, Solanum commersonii.</title>
        <authorList>
            <person name="Cho K."/>
        </authorList>
    </citation>
    <scope>NUCLEOTIDE SEQUENCE [LARGE SCALE GENOMIC DNA]</scope>
    <source>
        <strain evidence="2">LZ3.2</strain>
        <tissue evidence="2">Leaf</tissue>
    </source>
</reference>
<gene>
    <name evidence="2" type="ORF">H5410_025663</name>
</gene>
<proteinExistence type="predicted"/>
<comment type="caution">
    <text evidence="2">The sequence shown here is derived from an EMBL/GenBank/DDBJ whole genome shotgun (WGS) entry which is preliminary data.</text>
</comment>
<dbReference type="Proteomes" id="UP000824120">
    <property type="component" value="Chromosome 5"/>
</dbReference>
<accession>A0A9J5YTS7</accession>